<evidence type="ECO:0000313" key="2">
    <source>
        <dbReference type="EMBL" id="MBT8768426.1"/>
    </source>
</evidence>
<dbReference type="InterPro" id="IPR036812">
    <property type="entry name" value="NAD(P)_OxRdtase_dom_sf"/>
</dbReference>
<dbReference type="PANTHER" id="PTHR43312:SF1">
    <property type="entry name" value="NADP-DEPENDENT OXIDOREDUCTASE DOMAIN-CONTAINING PROTEIN"/>
    <property type="match status" value="1"/>
</dbReference>
<protein>
    <submittedName>
        <fullName evidence="2">Aldo/keto reductase</fullName>
    </submittedName>
</protein>
<dbReference type="Pfam" id="PF00248">
    <property type="entry name" value="Aldo_ket_red"/>
    <property type="match status" value="1"/>
</dbReference>
<dbReference type="RefSeq" id="WP_215378744.1">
    <property type="nucleotide sequence ID" value="NZ_JAGTIS010000012.1"/>
</dbReference>
<dbReference type="Proteomes" id="UP001519667">
    <property type="component" value="Unassembled WGS sequence"/>
</dbReference>
<dbReference type="Gene3D" id="3.20.20.100">
    <property type="entry name" value="NADP-dependent oxidoreductase domain"/>
    <property type="match status" value="1"/>
</dbReference>
<dbReference type="InterPro" id="IPR023210">
    <property type="entry name" value="NADP_OxRdtase_dom"/>
</dbReference>
<keyword evidence="3" id="KW-1185">Reference proteome</keyword>
<name>A0ABS5XMS8_9GAMM</name>
<evidence type="ECO:0000313" key="3">
    <source>
        <dbReference type="Proteomes" id="UP001519667"/>
    </source>
</evidence>
<proteinExistence type="predicted"/>
<gene>
    <name evidence="2" type="ORF">J7302_20150</name>
</gene>
<organism evidence="2 3">
    <name type="scientific">Metapseudomonas boanensis</name>
    <dbReference type="NCBI Taxonomy" id="2822138"/>
    <lineage>
        <taxon>Bacteria</taxon>
        <taxon>Pseudomonadati</taxon>
        <taxon>Pseudomonadota</taxon>
        <taxon>Gammaproteobacteria</taxon>
        <taxon>Pseudomonadales</taxon>
        <taxon>Pseudomonadaceae</taxon>
        <taxon>Metapseudomonas</taxon>
    </lineage>
</organism>
<reference evidence="2 3" key="1">
    <citation type="submission" date="2021-04" db="EMBL/GenBank/DDBJ databases">
        <title>Pseudomonas boanensis sp. nov., a bacterium isolated from river water used for household purposes in Boane District, Mozambique.</title>
        <authorList>
            <person name="Nicklasson M."/>
            <person name="Martin-Rodriguez A.J."/>
            <person name="Thorell K."/>
            <person name="Neves L."/>
            <person name="Mussagy A."/>
            <person name="Rydberg H.A."/>
            <person name="Hernroth B."/>
            <person name="Svensson-Stadler L."/>
            <person name="Sjoling A."/>
        </authorList>
    </citation>
    <scope>NUCLEOTIDE SEQUENCE [LARGE SCALE GENOMIC DNA]</scope>
    <source>
        <strain evidence="2 3">DB1</strain>
    </source>
</reference>
<dbReference type="CDD" id="cd19095">
    <property type="entry name" value="AKR_PA4992-like"/>
    <property type="match status" value="1"/>
</dbReference>
<dbReference type="SUPFAM" id="SSF51430">
    <property type="entry name" value="NAD(P)-linked oxidoreductase"/>
    <property type="match status" value="1"/>
</dbReference>
<evidence type="ECO:0000259" key="1">
    <source>
        <dbReference type="Pfam" id="PF00248"/>
    </source>
</evidence>
<comment type="caution">
    <text evidence="2">The sequence shown here is derived from an EMBL/GenBank/DDBJ whole genome shotgun (WGS) entry which is preliminary data.</text>
</comment>
<dbReference type="PANTHER" id="PTHR43312">
    <property type="entry name" value="D-THREO-ALDOSE 1-DEHYDROGENASE"/>
    <property type="match status" value="1"/>
</dbReference>
<accession>A0ABS5XMS8</accession>
<sequence>MKTGITRAEFLRLGAGAALCAMSPFGLGAEAVEAQPLKRRAIPTSGELLPVIGVGTSRVFDISPADSEAWTDCRRVLEHLFAAGGSVIDSSPMYGGAETVVGSLLGELQAHAKAFVATKVWTQGRERGIEQMQHSMRLLQRQHIDLMQVHNLVDWEEQLKTLQQWKDEGRIRYLGITHYTASAFDEVEQVLRAQKLDFLQINYALADRKAEERILPLAQERGVAVLINRPFGGGNLLRRLIQQPVPGWAGDYDCTSWPQLLLKFCLSHPAVTCVIPGTGKPRHMLDNLQAGRGTEPDQALRQRLIQIS</sequence>
<dbReference type="EMBL" id="JAGTIS010000012">
    <property type="protein sequence ID" value="MBT8768426.1"/>
    <property type="molecule type" value="Genomic_DNA"/>
</dbReference>
<dbReference type="InterPro" id="IPR053135">
    <property type="entry name" value="AKR2_Oxidoreductase"/>
</dbReference>
<feature type="domain" description="NADP-dependent oxidoreductase" evidence="1">
    <location>
        <begin position="52"/>
        <end position="291"/>
    </location>
</feature>